<evidence type="ECO:0000256" key="7">
    <source>
        <dbReference type="ARBA" id="ARBA00023038"/>
    </source>
</evidence>
<evidence type="ECO:0000256" key="4">
    <source>
        <dbReference type="ARBA" id="ARBA00022723"/>
    </source>
</evidence>
<feature type="domain" description="LIM zinc-binding" evidence="10">
    <location>
        <begin position="221"/>
        <end position="280"/>
    </location>
</feature>
<dbReference type="AlphaFoldDB" id="A0AAJ7SZ64"/>
<dbReference type="InterPro" id="IPR036886">
    <property type="entry name" value="Villin_headpiece_dom_sf"/>
</dbReference>
<feature type="domain" description="LIM zinc-binding" evidence="10">
    <location>
        <begin position="94"/>
        <end position="153"/>
    </location>
</feature>
<dbReference type="Gene3D" id="2.10.110.10">
    <property type="entry name" value="Cysteine Rich Protein"/>
    <property type="match status" value="4"/>
</dbReference>
<organism evidence="12 13">
    <name type="scientific">Petromyzon marinus</name>
    <name type="common">Sea lamprey</name>
    <dbReference type="NCBI Taxonomy" id="7757"/>
    <lineage>
        <taxon>Eukaryota</taxon>
        <taxon>Metazoa</taxon>
        <taxon>Chordata</taxon>
        <taxon>Craniata</taxon>
        <taxon>Vertebrata</taxon>
        <taxon>Cyclostomata</taxon>
        <taxon>Hyperoartia</taxon>
        <taxon>Petromyzontiformes</taxon>
        <taxon>Petromyzontidae</taxon>
        <taxon>Petromyzon</taxon>
    </lineage>
</organism>
<evidence type="ECO:0000313" key="12">
    <source>
        <dbReference type="Proteomes" id="UP001318040"/>
    </source>
</evidence>
<dbReference type="CDD" id="cd09328">
    <property type="entry name" value="LIM2_abLIM"/>
    <property type="match status" value="1"/>
</dbReference>
<evidence type="ECO:0000256" key="1">
    <source>
        <dbReference type="ARBA" id="ARBA00004496"/>
    </source>
</evidence>
<proteinExistence type="predicted"/>
<feature type="domain" description="HP" evidence="11">
    <location>
        <begin position="738"/>
        <end position="806"/>
    </location>
</feature>
<evidence type="ECO:0000256" key="9">
    <source>
        <dbReference type="SAM" id="MobiDB-lite"/>
    </source>
</evidence>
<dbReference type="InterPro" id="IPR001781">
    <property type="entry name" value="Znf_LIM"/>
</dbReference>
<keyword evidence="5" id="KW-0677">Repeat</keyword>
<evidence type="ECO:0000256" key="5">
    <source>
        <dbReference type="ARBA" id="ARBA00022737"/>
    </source>
</evidence>
<dbReference type="SUPFAM" id="SSF47050">
    <property type="entry name" value="VHP, Villin headpiece domain"/>
    <property type="match status" value="1"/>
</dbReference>
<dbReference type="GO" id="GO:0015629">
    <property type="term" value="C:actin cytoskeleton"/>
    <property type="evidence" value="ECO:0007669"/>
    <property type="project" value="TreeGrafter"/>
</dbReference>
<feature type="region of interest" description="Disordered" evidence="9">
    <location>
        <begin position="417"/>
        <end position="501"/>
    </location>
</feature>
<dbReference type="CDD" id="cd09330">
    <property type="entry name" value="LIM4_abLIM"/>
    <property type="match status" value="1"/>
</dbReference>
<dbReference type="Pfam" id="PF00412">
    <property type="entry name" value="LIM"/>
    <property type="match status" value="4"/>
</dbReference>
<dbReference type="SUPFAM" id="SSF57716">
    <property type="entry name" value="Glucocorticoid receptor-like (DNA-binding domain)"/>
    <property type="match status" value="6"/>
</dbReference>
<dbReference type="PROSITE" id="PS50023">
    <property type="entry name" value="LIM_DOMAIN_2"/>
    <property type="match status" value="3"/>
</dbReference>
<dbReference type="Proteomes" id="UP001318040">
    <property type="component" value="Chromosome 11"/>
</dbReference>
<gene>
    <name evidence="13" type="primary">LOC116941326</name>
</gene>
<accession>A0AAJ7SZ64</accession>
<keyword evidence="3" id="KW-0597">Phosphoprotein</keyword>
<feature type="compositionally biased region" description="Low complexity" evidence="9">
    <location>
        <begin position="348"/>
        <end position="365"/>
    </location>
</feature>
<dbReference type="Gene3D" id="1.10.950.10">
    <property type="entry name" value="Villin headpiece domain"/>
    <property type="match status" value="1"/>
</dbReference>
<feature type="compositionally biased region" description="Polar residues" evidence="9">
    <location>
        <begin position="461"/>
        <end position="476"/>
    </location>
</feature>
<dbReference type="FunFam" id="2.10.110.10:FF:000003">
    <property type="entry name" value="actin-binding LIM protein 1 isoform X1"/>
    <property type="match status" value="1"/>
</dbReference>
<keyword evidence="7 8" id="KW-0440">LIM domain</keyword>
<dbReference type="GO" id="GO:0030032">
    <property type="term" value="P:lamellipodium assembly"/>
    <property type="evidence" value="ECO:0007669"/>
    <property type="project" value="TreeGrafter"/>
</dbReference>
<dbReference type="InterPro" id="IPR032402">
    <property type="entry name" value="AbLIM_anchor"/>
</dbReference>
<dbReference type="GO" id="GO:0007010">
    <property type="term" value="P:cytoskeleton organization"/>
    <property type="evidence" value="ECO:0007669"/>
    <property type="project" value="InterPro"/>
</dbReference>
<feature type="domain" description="LIM zinc-binding" evidence="10">
    <location>
        <begin position="154"/>
        <end position="213"/>
    </location>
</feature>
<sequence length="806" mass="89705">MEALGLSCLCGSELPPKKARPDGGRAHEGSTKRLAVIVDGEVSDVLCQVPKSCVHRQPPPGINPGGGYSASDVPVFVAESQDERQSVLVDKPAIHCYKCRDLCRGEVLRVENRHFHVSCFTCKVCGCDLAQCGFFVKNGEYVCTLDYQRLYGTRCQACGDFVEGEVVTALGRTYHPRCFVCSVCRQPFPSGARVTFNGRECLCHECTQPISPVLRDPSNPSNCAGCGRDIKNGQALLALERHWHLGCFKCRACGKVLTGEYISKDGMPYCERDYHSQFGVLCDGCEKYITGRVLEAGDKRYHPSCARCFRCHHIFSEGEEMFLQGSSVWHPDCKKAARAEERKRRVSAESIPSRPSSSISGSPSHSLYARVDNEAMDYKDLAAIPRVKAIYEIERPDLITYESRYAGERLEQGPVEVHERLERRSSSHGTISSPGYARHGFSPSATRSPQHFHCPGIPGMITTSTHSSPSQKRSLGQSPSPRPPQSPKHFHLPEDSSNIYRKPPVYKQYEPSSLLPAAADSAAAGRAESSMMSGPGGRVVGEDVIQAAKFPAAHAPDPALPAKIETDYWPCPPSLAAVEWRKNRTMHEEEEEDESRRRRVVHEQEMSKVQSGLGRMILREEMENQRELDPRSSSRTPSASSEPSQRTLFDSPVHASPSRSLCPEEQGSPSKSSSLPGYGRNGLQRPQSTDFHHVHGNCYQDPRVCQVPPSTIEEAMTPAAGGGTRASRMEKGVSMPNILEPKIYPYEILIVTTRGRSKLPRAVDRTTLERHLSPEEFYRLFGMSIQEFDRLPLWKKNEMKRRLRLF</sequence>
<evidence type="ECO:0000313" key="13">
    <source>
        <dbReference type="RefSeq" id="XP_032808179.1"/>
    </source>
</evidence>
<dbReference type="SMART" id="SM00132">
    <property type="entry name" value="LIM"/>
    <property type="match status" value="4"/>
</dbReference>
<dbReference type="PROSITE" id="PS51089">
    <property type="entry name" value="HP"/>
    <property type="match status" value="1"/>
</dbReference>
<evidence type="ECO:0000256" key="3">
    <source>
        <dbReference type="ARBA" id="ARBA00022553"/>
    </source>
</evidence>
<evidence type="ECO:0000256" key="2">
    <source>
        <dbReference type="ARBA" id="ARBA00022490"/>
    </source>
</evidence>
<feature type="compositionally biased region" description="Basic and acidic residues" evidence="9">
    <location>
        <begin position="617"/>
        <end position="632"/>
    </location>
</feature>
<keyword evidence="2" id="KW-0963">Cytoplasm</keyword>
<comment type="subcellular location">
    <subcellularLocation>
        <location evidence="1">Cytoplasm</location>
    </subcellularLocation>
</comment>
<name>A0AAJ7SZ64_PETMA</name>
<dbReference type="FunFam" id="2.10.110.10:FF:000007">
    <property type="entry name" value="actin-binding LIM protein 1 isoform X1"/>
    <property type="match status" value="1"/>
</dbReference>
<keyword evidence="4 8" id="KW-0479">Metal-binding</keyword>
<reference evidence="13" key="1">
    <citation type="submission" date="2025-08" db="UniProtKB">
        <authorList>
            <consortium name="RefSeq"/>
        </authorList>
    </citation>
    <scope>IDENTIFICATION</scope>
    <source>
        <tissue evidence="13">Sperm</tissue>
    </source>
</reference>
<evidence type="ECO:0000256" key="8">
    <source>
        <dbReference type="PROSITE-ProRule" id="PRU00125"/>
    </source>
</evidence>
<dbReference type="Pfam" id="PF02209">
    <property type="entry name" value="VHP"/>
    <property type="match status" value="1"/>
</dbReference>
<dbReference type="RefSeq" id="XP_032808179.1">
    <property type="nucleotide sequence ID" value="XM_032952288.1"/>
</dbReference>
<dbReference type="FunFam" id="1.10.950.10:FF:000001">
    <property type="entry name" value="actin-binding LIM protein 1 isoform X2"/>
    <property type="match status" value="1"/>
</dbReference>
<dbReference type="FunFam" id="2.10.110.10:FF:000024">
    <property type="entry name" value="actin-binding LIM protein 1 isoform X1"/>
    <property type="match status" value="1"/>
</dbReference>
<dbReference type="SMART" id="SM00153">
    <property type="entry name" value="VHP"/>
    <property type="match status" value="1"/>
</dbReference>
<dbReference type="InterPro" id="IPR003128">
    <property type="entry name" value="Villin_headpiece"/>
</dbReference>
<evidence type="ECO:0000256" key="6">
    <source>
        <dbReference type="ARBA" id="ARBA00022833"/>
    </source>
</evidence>
<keyword evidence="12" id="KW-1185">Reference proteome</keyword>
<evidence type="ECO:0000259" key="10">
    <source>
        <dbReference type="PROSITE" id="PS50023"/>
    </source>
</evidence>
<dbReference type="CDD" id="cd09329">
    <property type="entry name" value="LIM3_abLIM"/>
    <property type="match status" value="1"/>
</dbReference>
<dbReference type="PANTHER" id="PTHR24213">
    <property type="entry name" value="ACTIN-BINDING LIM PROTEIN"/>
    <property type="match status" value="1"/>
</dbReference>
<dbReference type="GO" id="GO:0051015">
    <property type="term" value="F:actin filament binding"/>
    <property type="evidence" value="ECO:0007669"/>
    <property type="project" value="TreeGrafter"/>
</dbReference>
<dbReference type="InterPro" id="IPR051618">
    <property type="entry name" value="Actin-binding_LIM"/>
</dbReference>
<dbReference type="FunFam" id="2.10.110.10:FF:000004">
    <property type="entry name" value="actin-binding LIM protein 1 isoform X1"/>
    <property type="match status" value="1"/>
</dbReference>
<protein>
    <submittedName>
        <fullName evidence="13">Actin-binding LIM protein 1-like isoform X2</fullName>
    </submittedName>
</protein>
<feature type="region of interest" description="Disordered" evidence="9">
    <location>
        <begin position="582"/>
        <end position="695"/>
    </location>
</feature>
<dbReference type="GO" id="GO:0005737">
    <property type="term" value="C:cytoplasm"/>
    <property type="evidence" value="ECO:0007669"/>
    <property type="project" value="UniProtKB-SubCell"/>
</dbReference>
<feature type="region of interest" description="Disordered" evidence="9">
    <location>
        <begin position="344"/>
        <end position="365"/>
    </location>
</feature>
<dbReference type="Pfam" id="PF16182">
    <property type="entry name" value="AbLIM_anchor"/>
    <property type="match status" value="1"/>
</dbReference>
<keyword evidence="6 8" id="KW-0862">Zinc</keyword>
<feature type="compositionally biased region" description="Low complexity" evidence="9">
    <location>
        <begin position="633"/>
        <end position="644"/>
    </location>
</feature>
<evidence type="ECO:0000259" key="11">
    <source>
        <dbReference type="PROSITE" id="PS51089"/>
    </source>
</evidence>
<dbReference type="GO" id="GO:0046872">
    <property type="term" value="F:metal ion binding"/>
    <property type="evidence" value="ECO:0007669"/>
    <property type="project" value="UniProtKB-KW"/>
</dbReference>
<dbReference type="PANTHER" id="PTHR24213:SF9">
    <property type="entry name" value="UNCOORDINATED 115A, ISOFORM B-RELATED"/>
    <property type="match status" value="1"/>
</dbReference>
<dbReference type="CDD" id="cd09327">
    <property type="entry name" value="LIM1_abLIM"/>
    <property type="match status" value="1"/>
</dbReference>
<dbReference type="PROSITE" id="PS00478">
    <property type="entry name" value="LIM_DOMAIN_1"/>
    <property type="match status" value="2"/>
</dbReference>